<dbReference type="PROSITE" id="PS51379">
    <property type="entry name" value="4FE4S_FER_2"/>
    <property type="match status" value="1"/>
</dbReference>
<gene>
    <name evidence="5" type="ORF">INF28_06200</name>
</gene>
<dbReference type="InterPro" id="IPR053135">
    <property type="entry name" value="AKR2_Oxidoreductase"/>
</dbReference>
<evidence type="ECO:0000256" key="2">
    <source>
        <dbReference type="ARBA" id="ARBA00023004"/>
    </source>
</evidence>
<keyword evidence="2" id="KW-0408">Iron</keyword>
<dbReference type="InterPro" id="IPR017896">
    <property type="entry name" value="4Fe4S_Fe-S-bd"/>
</dbReference>
<proteinExistence type="predicted"/>
<dbReference type="Pfam" id="PF00248">
    <property type="entry name" value="Aldo_ket_red"/>
    <property type="match status" value="1"/>
</dbReference>
<dbReference type="CDD" id="cd19096">
    <property type="entry name" value="AKR_Fe-S_oxidoreductase"/>
    <property type="match status" value="1"/>
</dbReference>
<dbReference type="InterPro" id="IPR023210">
    <property type="entry name" value="NADP_OxRdtase_dom"/>
</dbReference>
<feature type="domain" description="4Fe-4S ferredoxin-type" evidence="4">
    <location>
        <begin position="338"/>
        <end position="366"/>
    </location>
</feature>
<dbReference type="AlphaFoldDB" id="A0A9D5M3Q6"/>
<dbReference type="Proteomes" id="UP000806542">
    <property type="component" value="Unassembled WGS sequence"/>
</dbReference>
<evidence type="ECO:0000313" key="5">
    <source>
        <dbReference type="EMBL" id="MBE5040055.1"/>
    </source>
</evidence>
<evidence type="ECO:0000313" key="6">
    <source>
        <dbReference type="Proteomes" id="UP000806542"/>
    </source>
</evidence>
<dbReference type="InterPro" id="IPR017900">
    <property type="entry name" value="4Fe4S_Fe_S_CS"/>
</dbReference>
<reference evidence="5" key="1">
    <citation type="submission" date="2020-10" db="EMBL/GenBank/DDBJ databases">
        <title>ChiBAC.</title>
        <authorList>
            <person name="Zenner C."/>
            <person name="Hitch T.C.A."/>
            <person name="Clavel T."/>
        </authorList>
    </citation>
    <scope>NUCLEOTIDE SEQUENCE</scope>
    <source>
        <strain evidence="5">DSM 107454</strain>
    </source>
</reference>
<dbReference type="InterPro" id="IPR020471">
    <property type="entry name" value="AKR"/>
</dbReference>
<keyword evidence="3" id="KW-0411">Iron-sulfur</keyword>
<dbReference type="PROSITE" id="PS00198">
    <property type="entry name" value="4FE4S_FER_1"/>
    <property type="match status" value="1"/>
</dbReference>
<comment type="caution">
    <text evidence="5">The sequence shown here is derived from an EMBL/GenBank/DDBJ whole genome shotgun (WGS) entry which is preliminary data.</text>
</comment>
<sequence>MQYRTDPKSGNRLSVLGYGCMRFTRRGGMIDQAKAEKEMAYAIEQGVNYFDTAYIYPGNETAVGKFLAKGYRDKVYLATKLPHYLVKNIEGAEKMFREELRRLQTDHIDYYLMHMLTDIGGWERMCAMGIREWIAEKKASGQIRQIGFSYHGGTQGFLQILKAYDWEFCQIQFNYMDEHSQAGLTGLKAAAEMGMPVIIMEPLRGGRLAGGLPKPAAEIFQESGYDRSPAEWGLRWIFDHPEVSVVLSGMNAMEQIEENVRIAEEAQPGCMSQEEQAVISKVREKIAEVTKVPCTGCGYCMPCPAGVDIPVCFRCYNVRFSDGWFNGIREYFMCTTLRNNQTNASKCVGCGRCEKHCPQSIPIRKELKNVAKTMERLPYKIARKVAKIVKF</sequence>
<name>A0A9D5M3Q6_9FIRM</name>
<keyword evidence="6" id="KW-1185">Reference proteome</keyword>
<accession>A0A9D5M3Q6</accession>
<protein>
    <submittedName>
        <fullName evidence="5">Aldo/keto reductase</fullName>
    </submittedName>
</protein>
<dbReference type="SUPFAM" id="SSF51430">
    <property type="entry name" value="NAD(P)-linked oxidoreductase"/>
    <property type="match status" value="1"/>
</dbReference>
<dbReference type="PRINTS" id="PR00069">
    <property type="entry name" value="ALDKETRDTASE"/>
</dbReference>
<evidence type="ECO:0000256" key="3">
    <source>
        <dbReference type="ARBA" id="ARBA00023014"/>
    </source>
</evidence>
<dbReference type="GO" id="GO:0051536">
    <property type="term" value="F:iron-sulfur cluster binding"/>
    <property type="evidence" value="ECO:0007669"/>
    <property type="project" value="UniProtKB-KW"/>
</dbReference>
<dbReference type="InterPro" id="IPR036812">
    <property type="entry name" value="NAD(P)_OxRdtase_dom_sf"/>
</dbReference>
<dbReference type="EMBL" id="JADCKB010000010">
    <property type="protein sequence ID" value="MBE5040055.1"/>
    <property type="molecule type" value="Genomic_DNA"/>
</dbReference>
<dbReference type="GO" id="GO:0016491">
    <property type="term" value="F:oxidoreductase activity"/>
    <property type="evidence" value="ECO:0007669"/>
    <property type="project" value="InterPro"/>
</dbReference>
<dbReference type="PANTHER" id="PTHR43312:SF2">
    <property type="entry name" value="OXIDOREDUCTASE"/>
    <property type="match status" value="1"/>
</dbReference>
<evidence type="ECO:0000259" key="4">
    <source>
        <dbReference type="PROSITE" id="PS51379"/>
    </source>
</evidence>
<dbReference type="Gene3D" id="3.20.20.100">
    <property type="entry name" value="NADP-dependent oxidoreductase domain"/>
    <property type="match status" value="1"/>
</dbReference>
<dbReference type="SUPFAM" id="SSF46548">
    <property type="entry name" value="alpha-helical ferredoxin"/>
    <property type="match status" value="1"/>
</dbReference>
<organism evidence="5 6">
    <name type="scientific">Ructibacterium gallinarum</name>
    <dbReference type="NCBI Taxonomy" id="2779355"/>
    <lineage>
        <taxon>Bacteria</taxon>
        <taxon>Bacillati</taxon>
        <taxon>Bacillota</taxon>
        <taxon>Clostridia</taxon>
        <taxon>Eubacteriales</taxon>
        <taxon>Oscillospiraceae</taxon>
        <taxon>Ructibacterium</taxon>
    </lineage>
</organism>
<evidence type="ECO:0000256" key="1">
    <source>
        <dbReference type="ARBA" id="ARBA00022723"/>
    </source>
</evidence>
<dbReference type="Pfam" id="PF13187">
    <property type="entry name" value="Fer4_9"/>
    <property type="match status" value="1"/>
</dbReference>
<keyword evidence="1" id="KW-0479">Metal-binding</keyword>
<dbReference type="GO" id="GO:0046872">
    <property type="term" value="F:metal ion binding"/>
    <property type="evidence" value="ECO:0007669"/>
    <property type="project" value="UniProtKB-KW"/>
</dbReference>
<dbReference type="RefSeq" id="WP_226392603.1">
    <property type="nucleotide sequence ID" value="NZ_JADCKB010000010.1"/>
</dbReference>
<dbReference type="PANTHER" id="PTHR43312">
    <property type="entry name" value="D-THREO-ALDOSE 1-DEHYDROGENASE"/>
    <property type="match status" value="1"/>
</dbReference>